<dbReference type="EMBL" id="LZLQ01000124">
    <property type="protein sequence ID" value="OBK12588.1"/>
    <property type="molecule type" value="Genomic_DNA"/>
</dbReference>
<gene>
    <name evidence="1" type="ORF">A5636_11255</name>
</gene>
<evidence type="ECO:0000313" key="2">
    <source>
        <dbReference type="Proteomes" id="UP000093629"/>
    </source>
</evidence>
<comment type="caution">
    <text evidence="1">The sequence shown here is derived from an EMBL/GenBank/DDBJ whole genome shotgun (WGS) entry which is preliminary data.</text>
</comment>
<dbReference type="Proteomes" id="UP000093629">
    <property type="component" value="Unassembled WGS sequence"/>
</dbReference>
<sequence length="79" mass="8633">MEVPNLQIKAWKPQVITVTTSQLSVRFESCRGHPRLTCINRISAVPYLSPVDDAIQELELAGKPHAVSDNPIGGVGPER</sequence>
<reference evidence="2" key="1">
    <citation type="submission" date="2016-06" db="EMBL/GenBank/DDBJ databases">
        <authorList>
            <person name="Sutton G."/>
            <person name="Brinkac L."/>
            <person name="Sanka R."/>
            <person name="Adams M."/>
            <person name="Lau E."/>
            <person name="Garcia-Basteiro A."/>
            <person name="Lopez-Varela E."/>
            <person name="Palencia S."/>
        </authorList>
    </citation>
    <scope>NUCLEOTIDE SEQUENCE [LARGE SCALE GENOMIC DNA]</scope>
    <source>
        <strain evidence="2">1245139.5</strain>
    </source>
</reference>
<keyword evidence="2" id="KW-1185">Reference proteome</keyword>
<dbReference type="AlphaFoldDB" id="A0A1A3MRN2"/>
<organism evidence="1 2">
    <name type="scientific">Mycobacterium asiaticum</name>
    <dbReference type="NCBI Taxonomy" id="1790"/>
    <lineage>
        <taxon>Bacteria</taxon>
        <taxon>Bacillati</taxon>
        <taxon>Actinomycetota</taxon>
        <taxon>Actinomycetes</taxon>
        <taxon>Mycobacteriales</taxon>
        <taxon>Mycobacteriaceae</taxon>
        <taxon>Mycobacterium</taxon>
    </lineage>
</organism>
<name>A0A1A3MRN2_MYCAS</name>
<evidence type="ECO:0000313" key="1">
    <source>
        <dbReference type="EMBL" id="OBK12588.1"/>
    </source>
</evidence>
<protein>
    <submittedName>
        <fullName evidence="1">Uncharacterized protein</fullName>
    </submittedName>
</protein>
<proteinExistence type="predicted"/>
<accession>A0A1A3MRN2</accession>